<gene>
    <name evidence="1" type="ORF">ROR02_04900</name>
</gene>
<protein>
    <submittedName>
        <fullName evidence="1">Uncharacterized protein</fullName>
    </submittedName>
</protein>
<accession>A0A512H4G5</accession>
<evidence type="ECO:0000313" key="2">
    <source>
        <dbReference type="Proteomes" id="UP000321567"/>
    </source>
</evidence>
<proteinExistence type="predicted"/>
<sequence>MRDKTGRGLWGAVMGGLVGLLLFPVLVPAAGEDIPDFPQAIAVLNQERDKAIACAKVLKAFPPADARQRAALEKEYEDARAEFNAAIVRLRLALAQGNPDQELEGIKRDLRLASSKRDGFCAHTDALLTATDNGEKSPWAIVIPVVVDVVLQVAEWFMRDTVRKDELRASQYREALNNAQWPLFADIPKPESAPPSP</sequence>
<evidence type="ECO:0000313" key="1">
    <source>
        <dbReference type="EMBL" id="GEO80359.1"/>
    </source>
</evidence>
<organism evidence="1 2">
    <name type="scientific">Pararhodospirillum oryzae</name>
    <dbReference type="NCBI Taxonomy" id="478448"/>
    <lineage>
        <taxon>Bacteria</taxon>
        <taxon>Pseudomonadati</taxon>
        <taxon>Pseudomonadota</taxon>
        <taxon>Alphaproteobacteria</taxon>
        <taxon>Rhodospirillales</taxon>
        <taxon>Rhodospirillaceae</taxon>
        <taxon>Pararhodospirillum</taxon>
    </lineage>
</organism>
<dbReference type="AlphaFoldDB" id="A0A512H4G5"/>
<dbReference type="Proteomes" id="UP000321567">
    <property type="component" value="Unassembled WGS sequence"/>
</dbReference>
<name>A0A512H4G5_9PROT</name>
<dbReference type="EMBL" id="BJZO01000008">
    <property type="protein sequence ID" value="GEO80359.1"/>
    <property type="molecule type" value="Genomic_DNA"/>
</dbReference>
<keyword evidence="2" id="KW-1185">Reference proteome</keyword>
<comment type="caution">
    <text evidence="1">The sequence shown here is derived from an EMBL/GenBank/DDBJ whole genome shotgun (WGS) entry which is preliminary data.</text>
</comment>
<reference evidence="1 2" key="1">
    <citation type="submission" date="2019-07" db="EMBL/GenBank/DDBJ databases">
        <title>Whole genome shotgun sequence of Rhodospirillum oryzae NBRC 107573.</title>
        <authorList>
            <person name="Hosoyama A."/>
            <person name="Uohara A."/>
            <person name="Ohji S."/>
            <person name="Ichikawa N."/>
        </authorList>
    </citation>
    <scope>NUCLEOTIDE SEQUENCE [LARGE SCALE GENOMIC DNA]</scope>
    <source>
        <strain evidence="1 2">NBRC 107573</strain>
    </source>
</reference>